<organism evidence="2 3">
    <name type="scientific">Endocarpon pusillum</name>
    <dbReference type="NCBI Taxonomy" id="364733"/>
    <lineage>
        <taxon>Eukaryota</taxon>
        <taxon>Fungi</taxon>
        <taxon>Dikarya</taxon>
        <taxon>Ascomycota</taxon>
        <taxon>Pezizomycotina</taxon>
        <taxon>Eurotiomycetes</taxon>
        <taxon>Chaetothyriomycetidae</taxon>
        <taxon>Verrucariales</taxon>
        <taxon>Verrucariaceae</taxon>
        <taxon>Endocarpon</taxon>
    </lineage>
</organism>
<dbReference type="OrthoDB" id="2157530at2759"/>
<sequence>MASVPRASPAALDISPYVYKPLAEEDAEGKFEINLVNILPSSKGAPLICEITTVHLLNSFDPIVGKREYEALSYVWGTGGLSHEILICGETTTKICITETLYSALQRLRFEDRNRCLWIDQICINLADPLERNRQVRLMGVIYRHAQRVIIDLGEATEHSNVAFDYAATLHDAASLESRFCAEGRLIPDFNVLEDMPIDVIEATMNILLRSWFRRLWVIQEAVLASEIIVYCGTRTVTWSQLVVLALSGSSVLIVHRRKFMYKNEWEDISSVSNMLYGLAVMRRKQDDVQMYRLAAVVMAYRSAEATDPRDKIFGFFGICGDDVCEKIRVDYSKDVHSVYQEFARTALKAGDIFLLNHAGIAQASSLNLPSWVPDWRFAKDEPLFQREFDAGGPVRNMGQSILTSANISTIQVNGALLAKVKVLGNALPRPFTIQDFADFAGKCQEIIKHLDMYSTGEDVFEAYCRTLIANHWDPVGPKSVEKPERFGEIYTTILREPGGRRSEIEKIYLDNLVVEKRFCITDNGYMGLFPQDIREGDWICIVRGAETPLVLREQEETYCLIDYCYVYGLMDGEALELDYFKDEWLTLI</sequence>
<dbReference type="InterPro" id="IPR052895">
    <property type="entry name" value="HetReg/Transcr_Mod"/>
</dbReference>
<proteinExistence type="predicted"/>
<reference evidence="2" key="1">
    <citation type="submission" date="2020-02" db="EMBL/GenBank/DDBJ databases">
        <authorList>
            <person name="Palmer J.M."/>
        </authorList>
    </citation>
    <scope>NUCLEOTIDE SEQUENCE</scope>
    <source>
        <strain evidence="2">EPUS1.4</strain>
        <tissue evidence="2">Thallus</tissue>
    </source>
</reference>
<keyword evidence="3" id="KW-1185">Reference proteome</keyword>
<dbReference type="Pfam" id="PF06985">
    <property type="entry name" value="HET"/>
    <property type="match status" value="1"/>
</dbReference>
<name>A0A8H7AF41_9EURO</name>
<evidence type="ECO:0000259" key="1">
    <source>
        <dbReference type="Pfam" id="PF06985"/>
    </source>
</evidence>
<dbReference type="AlphaFoldDB" id="A0A8H7AF41"/>
<dbReference type="PANTHER" id="PTHR24148">
    <property type="entry name" value="ANKYRIN REPEAT DOMAIN-CONTAINING PROTEIN 39 HOMOLOG-RELATED"/>
    <property type="match status" value="1"/>
</dbReference>
<evidence type="ECO:0000313" key="3">
    <source>
        <dbReference type="Proteomes" id="UP000606974"/>
    </source>
</evidence>
<evidence type="ECO:0000313" key="2">
    <source>
        <dbReference type="EMBL" id="KAF7505956.1"/>
    </source>
</evidence>
<protein>
    <recommendedName>
        <fullName evidence="1">Heterokaryon incompatibility domain-containing protein</fullName>
    </recommendedName>
</protein>
<dbReference type="EMBL" id="JAACFV010000097">
    <property type="protein sequence ID" value="KAF7505956.1"/>
    <property type="molecule type" value="Genomic_DNA"/>
</dbReference>
<dbReference type="PANTHER" id="PTHR24148:SF73">
    <property type="entry name" value="HET DOMAIN PROTEIN (AFU_ORTHOLOGUE AFUA_8G01020)"/>
    <property type="match status" value="1"/>
</dbReference>
<dbReference type="InterPro" id="IPR010730">
    <property type="entry name" value="HET"/>
</dbReference>
<feature type="domain" description="Heterokaryon incompatibility" evidence="1">
    <location>
        <begin position="69"/>
        <end position="221"/>
    </location>
</feature>
<accession>A0A8H7AF41</accession>
<dbReference type="Proteomes" id="UP000606974">
    <property type="component" value="Unassembled WGS sequence"/>
</dbReference>
<gene>
    <name evidence="2" type="ORF">GJ744_012398</name>
</gene>
<comment type="caution">
    <text evidence="2">The sequence shown here is derived from an EMBL/GenBank/DDBJ whole genome shotgun (WGS) entry which is preliminary data.</text>
</comment>
<dbReference type="Pfam" id="PF26639">
    <property type="entry name" value="Het-6_barrel"/>
    <property type="match status" value="1"/>
</dbReference>